<comment type="caution">
    <text evidence="1">The sequence shown here is derived from an EMBL/GenBank/DDBJ whole genome shotgun (WGS) entry which is preliminary data.</text>
</comment>
<proteinExistence type="predicted"/>
<name>A0AA89C6J1_PINIB</name>
<dbReference type="EMBL" id="VSWD01000001">
    <property type="protein sequence ID" value="KAK3108415.1"/>
    <property type="molecule type" value="Genomic_DNA"/>
</dbReference>
<organism evidence="1 2">
    <name type="scientific">Pinctada imbricata</name>
    <name type="common">Atlantic pearl-oyster</name>
    <name type="synonym">Pinctada martensii</name>
    <dbReference type="NCBI Taxonomy" id="66713"/>
    <lineage>
        <taxon>Eukaryota</taxon>
        <taxon>Metazoa</taxon>
        <taxon>Spiralia</taxon>
        <taxon>Lophotrochozoa</taxon>
        <taxon>Mollusca</taxon>
        <taxon>Bivalvia</taxon>
        <taxon>Autobranchia</taxon>
        <taxon>Pteriomorphia</taxon>
        <taxon>Pterioida</taxon>
        <taxon>Pterioidea</taxon>
        <taxon>Pteriidae</taxon>
        <taxon>Pinctada</taxon>
    </lineage>
</organism>
<dbReference type="AlphaFoldDB" id="A0AA89C6J1"/>
<gene>
    <name evidence="1" type="ORF">FSP39_007571</name>
</gene>
<reference evidence="1" key="1">
    <citation type="submission" date="2019-08" db="EMBL/GenBank/DDBJ databases">
        <title>The improved chromosome-level genome for the pearl oyster Pinctada fucata martensii using PacBio sequencing and Hi-C.</title>
        <authorList>
            <person name="Zheng Z."/>
        </authorList>
    </citation>
    <scope>NUCLEOTIDE SEQUENCE</scope>
    <source>
        <strain evidence="1">ZZ-2019</strain>
        <tissue evidence="1">Adductor muscle</tissue>
    </source>
</reference>
<keyword evidence="2" id="KW-1185">Reference proteome</keyword>
<protein>
    <submittedName>
        <fullName evidence="1">Uncharacterized protein</fullName>
    </submittedName>
</protein>
<evidence type="ECO:0000313" key="1">
    <source>
        <dbReference type="EMBL" id="KAK3108415.1"/>
    </source>
</evidence>
<sequence length="114" mass="12887">MSGCPSTSLEVKTSSERLNCVQPEVYHCLRDQVGKKTEKCIKPSWIQRGLCAEYNTIAERLDAKGCQLSRGLCPDKAYLSNDVISFYCFNVIFEKMPDQKRIDDDSNAKMPDNA</sequence>
<dbReference type="Proteomes" id="UP001186944">
    <property type="component" value="Unassembled WGS sequence"/>
</dbReference>
<accession>A0AA89C6J1</accession>
<evidence type="ECO:0000313" key="2">
    <source>
        <dbReference type="Proteomes" id="UP001186944"/>
    </source>
</evidence>